<name>A0A3S2UPM6_9FLAO</name>
<accession>A0A3S2UPM6</accession>
<sequence>MNTIYRLLIIVLFLFSQNNNAQKRIALFNQKDLKGWYAFGEEAGKHNNAAELFSVENNMIRMYGAKAGYLMSEQSFRNFELTVEYRWNTDANFVKKNNSKNSGVMYLVPAETPDVLWPKGIQFQIKEGATGDFVFLQEVTLNINGKKTEAGKSVVSKRFLDAEKPIGEWNKIVVISRNGKITQKLNGKLVNQGIESTVLEGRILLQYEGFPIDFRKVNIKKSK</sequence>
<gene>
    <name evidence="2" type="ORF">EOD40_09445</name>
</gene>
<dbReference type="AlphaFoldDB" id="A0A3S2UPM6"/>
<proteinExistence type="predicted"/>
<reference evidence="2 3" key="1">
    <citation type="submission" date="2019-01" db="EMBL/GenBank/DDBJ databases">
        <authorList>
            <person name="Chen W.-M."/>
        </authorList>
    </citation>
    <scope>NUCLEOTIDE SEQUENCE [LARGE SCALE GENOMIC DNA]</scope>
    <source>
        <strain evidence="2 3">BBQ-12</strain>
    </source>
</reference>
<dbReference type="InterPro" id="IPR010496">
    <property type="entry name" value="AL/BT2_dom"/>
</dbReference>
<feature type="domain" description="3-keto-alpha-glucoside-1,2-lyase/3-keto-2-hydroxy-glucal hydratase" evidence="1">
    <location>
        <begin position="25"/>
        <end position="220"/>
    </location>
</feature>
<dbReference type="Pfam" id="PF06439">
    <property type="entry name" value="3keto-disac_hyd"/>
    <property type="match status" value="1"/>
</dbReference>
<evidence type="ECO:0000313" key="3">
    <source>
        <dbReference type="Proteomes" id="UP000285211"/>
    </source>
</evidence>
<dbReference type="Proteomes" id="UP000285211">
    <property type="component" value="Unassembled WGS sequence"/>
</dbReference>
<dbReference type="Gene3D" id="2.60.120.560">
    <property type="entry name" value="Exo-inulinase, domain 1"/>
    <property type="match status" value="1"/>
</dbReference>
<dbReference type="OrthoDB" id="259356at2"/>
<keyword evidence="3" id="KW-1185">Reference proteome</keyword>
<protein>
    <submittedName>
        <fullName evidence="2">DUF1080 domain-containing protein</fullName>
    </submittedName>
</protein>
<comment type="caution">
    <text evidence="2">The sequence shown here is derived from an EMBL/GenBank/DDBJ whole genome shotgun (WGS) entry which is preliminary data.</text>
</comment>
<evidence type="ECO:0000259" key="1">
    <source>
        <dbReference type="Pfam" id="PF06439"/>
    </source>
</evidence>
<organism evidence="2 3">
    <name type="scientific">Flavobacterium sufflavum</name>
    <dbReference type="NCBI Taxonomy" id="1921138"/>
    <lineage>
        <taxon>Bacteria</taxon>
        <taxon>Pseudomonadati</taxon>
        <taxon>Bacteroidota</taxon>
        <taxon>Flavobacteriia</taxon>
        <taxon>Flavobacteriales</taxon>
        <taxon>Flavobacteriaceae</taxon>
        <taxon>Flavobacterium</taxon>
    </lineage>
</organism>
<dbReference type="GO" id="GO:0016787">
    <property type="term" value="F:hydrolase activity"/>
    <property type="evidence" value="ECO:0007669"/>
    <property type="project" value="InterPro"/>
</dbReference>
<evidence type="ECO:0000313" key="2">
    <source>
        <dbReference type="EMBL" id="RVT76713.1"/>
    </source>
</evidence>
<dbReference type="RefSeq" id="WP_128194915.1">
    <property type="nucleotide sequence ID" value="NZ_SACJ01000004.1"/>
</dbReference>
<dbReference type="EMBL" id="SACJ01000004">
    <property type="protein sequence ID" value="RVT76713.1"/>
    <property type="molecule type" value="Genomic_DNA"/>
</dbReference>